<dbReference type="NCBIfam" id="NF004315">
    <property type="entry name" value="PRK05710.1-4"/>
    <property type="match status" value="1"/>
</dbReference>
<keyword evidence="7" id="KW-0648">Protein biosynthesis</keyword>
<evidence type="ECO:0000256" key="4">
    <source>
        <dbReference type="ARBA" id="ARBA00022833"/>
    </source>
</evidence>
<proteinExistence type="inferred from homology"/>
<dbReference type="Gene3D" id="3.40.50.620">
    <property type="entry name" value="HUPs"/>
    <property type="match status" value="1"/>
</dbReference>
<dbReference type="OrthoDB" id="9807503at2"/>
<organism evidence="9 10">
    <name type="scientific">Gluconobacter cerinus</name>
    <dbReference type="NCBI Taxonomy" id="38307"/>
    <lineage>
        <taxon>Bacteria</taxon>
        <taxon>Pseudomonadati</taxon>
        <taxon>Pseudomonadota</taxon>
        <taxon>Alphaproteobacteria</taxon>
        <taxon>Acetobacterales</taxon>
        <taxon>Acetobacteraceae</taxon>
        <taxon>Gluconobacter</taxon>
    </lineage>
</organism>
<dbReference type="GO" id="GO:0005829">
    <property type="term" value="C:cytosol"/>
    <property type="evidence" value="ECO:0007669"/>
    <property type="project" value="TreeGrafter"/>
</dbReference>
<keyword evidence="4" id="KW-0862">Zinc</keyword>
<dbReference type="EMBL" id="LUTU01000005">
    <property type="protein sequence ID" value="OAJ68537.1"/>
    <property type="molecule type" value="Genomic_DNA"/>
</dbReference>
<evidence type="ECO:0000256" key="3">
    <source>
        <dbReference type="ARBA" id="ARBA00022741"/>
    </source>
</evidence>
<dbReference type="InterPro" id="IPR001412">
    <property type="entry name" value="aa-tRNA-synth_I_CS"/>
</dbReference>
<reference evidence="9 10" key="1">
    <citation type="submission" date="2016-03" db="EMBL/GenBank/DDBJ databases">
        <title>Draft genome sequence of Gluconobacter cerinus strain CECT 9110.</title>
        <authorList>
            <person name="Sainz F."/>
            <person name="Mas A."/>
            <person name="Torija M.J."/>
        </authorList>
    </citation>
    <scope>NUCLEOTIDE SEQUENCE [LARGE SCALE GENOMIC DNA]</scope>
    <source>
        <strain evidence="9 10">CECT 9110</strain>
    </source>
</reference>
<dbReference type="Pfam" id="PF00749">
    <property type="entry name" value="tRNA-synt_1c"/>
    <property type="match status" value="1"/>
</dbReference>
<evidence type="ECO:0000256" key="5">
    <source>
        <dbReference type="ARBA" id="ARBA00022840"/>
    </source>
</evidence>
<dbReference type="PATRIC" id="fig|38307.3.peg.1281"/>
<keyword evidence="6 7" id="KW-0030">Aminoacyl-tRNA synthetase</keyword>
<dbReference type="SUPFAM" id="SSF52374">
    <property type="entry name" value="Nucleotidylyl transferase"/>
    <property type="match status" value="1"/>
</dbReference>
<keyword evidence="3 7" id="KW-0547">Nucleotide-binding</keyword>
<dbReference type="GO" id="GO:0004818">
    <property type="term" value="F:glutamate-tRNA ligase activity"/>
    <property type="evidence" value="ECO:0007669"/>
    <property type="project" value="TreeGrafter"/>
</dbReference>
<gene>
    <name evidence="9" type="ORF">A0123_01245</name>
</gene>
<dbReference type="Proteomes" id="UP000077786">
    <property type="component" value="Unassembled WGS sequence"/>
</dbReference>
<dbReference type="PROSITE" id="PS00178">
    <property type="entry name" value="AA_TRNA_LIGASE_I"/>
    <property type="match status" value="1"/>
</dbReference>
<dbReference type="RefSeq" id="WP_064274029.1">
    <property type="nucleotide sequence ID" value="NZ_JBDNTQ010000042.1"/>
</dbReference>
<evidence type="ECO:0000256" key="2">
    <source>
        <dbReference type="ARBA" id="ARBA00022723"/>
    </source>
</evidence>
<evidence type="ECO:0000313" key="9">
    <source>
        <dbReference type="EMBL" id="OAJ68537.1"/>
    </source>
</evidence>
<evidence type="ECO:0000256" key="1">
    <source>
        <dbReference type="ARBA" id="ARBA00022598"/>
    </source>
</evidence>
<keyword evidence="5 7" id="KW-0067">ATP-binding</keyword>
<protein>
    <submittedName>
        <fullName evidence="9">Glutamyl-tRNA synthetase</fullName>
    </submittedName>
</protein>
<evidence type="ECO:0000259" key="8">
    <source>
        <dbReference type="Pfam" id="PF00749"/>
    </source>
</evidence>
<evidence type="ECO:0000256" key="6">
    <source>
        <dbReference type="ARBA" id="ARBA00023146"/>
    </source>
</evidence>
<dbReference type="InterPro" id="IPR020058">
    <property type="entry name" value="Glu/Gln-tRNA-synth_Ib_cat-dom"/>
</dbReference>
<dbReference type="PANTHER" id="PTHR43311:SF1">
    <property type="entry name" value="GLUTAMYL-Q TRNA(ASP) SYNTHETASE"/>
    <property type="match status" value="1"/>
</dbReference>
<comment type="similarity">
    <text evidence="7">Belongs to the class-I aminoacyl-tRNA synthetase family.</text>
</comment>
<sequence length="277" mass="30931">MTLPPVTRFAPSPTGFLHLGHVVSALHARASARKDGRFLVRIEDIDTARCTSAFTDALGEDLQWLGLWPQEPVRQQSRHLAEYAHVLTELRNRELLYPCFCTRADIAAASTSYAPDGSIVYPGTCLRGDRSISGRVPAWRLNMQRALDELQEVPSWYEVGQGRISGRADEFGDVVLARRDTGVSYHLCVTHDDAQQGVTCVTRGRDLYDATSIHRVLQCLMKWPEPHYRHHALIKDESGQKLSKRNGVEGIRTLRAAGWTAEQVLAHPLVLEALAES</sequence>
<accession>A0A1B6VNG9</accession>
<name>A0A1B6VNG9_9PROT</name>
<dbReference type="InterPro" id="IPR014729">
    <property type="entry name" value="Rossmann-like_a/b/a_fold"/>
</dbReference>
<dbReference type="InterPro" id="IPR000924">
    <property type="entry name" value="Glu/Gln-tRNA-synth"/>
</dbReference>
<comment type="caution">
    <text evidence="9">The sequence shown here is derived from an EMBL/GenBank/DDBJ whole genome shotgun (WGS) entry which is preliminary data.</text>
</comment>
<evidence type="ECO:0000313" key="10">
    <source>
        <dbReference type="Proteomes" id="UP000077786"/>
    </source>
</evidence>
<keyword evidence="1 7" id="KW-0436">Ligase</keyword>
<keyword evidence="2" id="KW-0479">Metal-binding</keyword>
<feature type="domain" description="Glutamyl/glutaminyl-tRNA synthetase class Ib catalytic" evidence="8">
    <location>
        <begin position="6"/>
        <end position="248"/>
    </location>
</feature>
<dbReference type="GO" id="GO:0005524">
    <property type="term" value="F:ATP binding"/>
    <property type="evidence" value="ECO:0007669"/>
    <property type="project" value="UniProtKB-KW"/>
</dbReference>
<dbReference type="InterPro" id="IPR049940">
    <property type="entry name" value="GluQ/Sye"/>
</dbReference>
<dbReference type="PRINTS" id="PR00987">
    <property type="entry name" value="TRNASYNTHGLU"/>
</dbReference>
<dbReference type="PANTHER" id="PTHR43311">
    <property type="entry name" value="GLUTAMATE--TRNA LIGASE"/>
    <property type="match status" value="1"/>
</dbReference>
<dbReference type="AlphaFoldDB" id="A0A1B6VNG9"/>
<dbReference type="GO" id="GO:0006424">
    <property type="term" value="P:glutamyl-tRNA aminoacylation"/>
    <property type="evidence" value="ECO:0007669"/>
    <property type="project" value="TreeGrafter"/>
</dbReference>
<evidence type="ECO:0000256" key="7">
    <source>
        <dbReference type="RuleBase" id="RU363037"/>
    </source>
</evidence>